<dbReference type="RefSeq" id="WP_347324804.1">
    <property type="nucleotide sequence ID" value="NZ_JBCGUH010000004.1"/>
</dbReference>
<evidence type="ECO:0000256" key="1">
    <source>
        <dbReference type="SAM" id="MobiDB-lite"/>
    </source>
</evidence>
<sequence>MKKGIVGASVFAMLLASTQPALVHAADSTNTTATPTATTTTPATTDPAAPAANATGVEAPQSQISGVRTPEKVDSLDLDKVIDLAINDSYNLQLLQLKYRVLDQQNASLGLNYVDYLNASPGLKYVTTNRSNEVSLSQGSQTGQTLDNNIRDLDNQKLNTQLQVDEAKEGTRLAMTGQYVQLLSTQKQIALSEEYIQVLTRDVQRAQTLQSLGSGTQEDIDKANRALQAEQDNLTKLKDSYQETLSTLCYDLGIVYDPNIQLKPLDIKLDPVPTVDADTLLGKSYQIQSLGNSLNKAREDEEKAITDNSFQEQANKATTDIAAQQLEQGKVTYAKAIQSNLQDMDTAYKAVQTAQRQAQDAAVDGVNMQIRFNAGVVTKYDLQKYQYQVDASQAKAELTGMQYYVQKAKVDAMGKGYIANSSASGASAASAQQ</sequence>
<dbReference type="SUPFAM" id="SSF56954">
    <property type="entry name" value="Outer membrane efflux proteins (OEP)"/>
    <property type="match status" value="1"/>
</dbReference>
<evidence type="ECO:0000313" key="4">
    <source>
        <dbReference type="Proteomes" id="UP001597233"/>
    </source>
</evidence>
<protein>
    <submittedName>
        <fullName evidence="3">TolC family protein</fullName>
    </submittedName>
</protein>
<dbReference type="Proteomes" id="UP001597233">
    <property type="component" value="Unassembled WGS sequence"/>
</dbReference>
<feature type="region of interest" description="Disordered" evidence="1">
    <location>
        <begin position="31"/>
        <end position="68"/>
    </location>
</feature>
<dbReference type="EMBL" id="JBHUEH010000014">
    <property type="protein sequence ID" value="MFD1885861.1"/>
    <property type="molecule type" value="Genomic_DNA"/>
</dbReference>
<organism evidence="3 4">
    <name type="scientific">Paenibacillus wenxiniae</name>
    <dbReference type="NCBI Taxonomy" id="1636843"/>
    <lineage>
        <taxon>Bacteria</taxon>
        <taxon>Bacillati</taxon>
        <taxon>Bacillota</taxon>
        <taxon>Bacilli</taxon>
        <taxon>Bacillales</taxon>
        <taxon>Paenibacillaceae</taxon>
        <taxon>Paenibacillus</taxon>
    </lineage>
</organism>
<name>A0ABW4RHS9_9BACL</name>
<feature type="chain" id="PRO_5046322694" evidence="2">
    <location>
        <begin position="26"/>
        <end position="433"/>
    </location>
</feature>
<keyword evidence="2" id="KW-0732">Signal</keyword>
<gene>
    <name evidence="3" type="ORF">ACFSC9_10015</name>
</gene>
<reference evidence="4" key="1">
    <citation type="journal article" date="2019" name="Int. J. Syst. Evol. Microbiol.">
        <title>The Global Catalogue of Microorganisms (GCM) 10K type strain sequencing project: providing services to taxonomists for standard genome sequencing and annotation.</title>
        <authorList>
            <consortium name="The Broad Institute Genomics Platform"/>
            <consortium name="The Broad Institute Genome Sequencing Center for Infectious Disease"/>
            <person name="Wu L."/>
            <person name="Ma J."/>
        </authorList>
    </citation>
    <scope>NUCLEOTIDE SEQUENCE [LARGE SCALE GENOMIC DNA]</scope>
    <source>
        <strain evidence="4">CCUG 54950</strain>
    </source>
</reference>
<proteinExistence type="predicted"/>
<keyword evidence="4" id="KW-1185">Reference proteome</keyword>
<feature type="signal peptide" evidence="2">
    <location>
        <begin position="1"/>
        <end position="25"/>
    </location>
</feature>
<comment type="caution">
    <text evidence="3">The sequence shown here is derived from an EMBL/GenBank/DDBJ whole genome shotgun (WGS) entry which is preliminary data.</text>
</comment>
<dbReference type="Gene3D" id="1.20.1600.10">
    <property type="entry name" value="Outer membrane efflux proteins (OEP)"/>
    <property type="match status" value="1"/>
</dbReference>
<evidence type="ECO:0000256" key="2">
    <source>
        <dbReference type="SAM" id="SignalP"/>
    </source>
</evidence>
<evidence type="ECO:0000313" key="3">
    <source>
        <dbReference type="EMBL" id="MFD1885861.1"/>
    </source>
</evidence>
<feature type="compositionally biased region" description="Low complexity" evidence="1">
    <location>
        <begin position="31"/>
        <end position="55"/>
    </location>
</feature>
<accession>A0ABW4RHS9</accession>